<dbReference type="Pfam" id="PF00180">
    <property type="entry name" value="Iso_dh"/>
    <property type="match status" value="1"/>
</dbReference>
<keyword evidence="6" id="KW-0464">Manganese</keyword>
<dbReference type="GO" id="GO:0051287">
    <property type="term" value="F:NAD binding"/>
    <property type="evidence" value="ECO:0007669"/>
    <property type="project" value="InterPro"/>
</dbReference>
<keyword evidence="5" id="KW-0520">NAD</keyword>
<protein>
    <submittedName>
        <fullName evidence="8">3-isopropylmalate dehydrogenase</fullName>
    </submittedName>
</protein>
<proteinExistence type="predicted"/>
<sequence>MAHHDLAIIGGDGIGPEVTEQTLRVLDLAEQRFGFTTTRTEYPLGAEHYRATGELLTDELAERIRQHDAIVFGAVGHPDLPSGVLERGIILALRREMRQAVNLRPVRLYPGVTSPIAGLRPEDCDLVVVRENTEGAYASAGSAVHRGTPAHTAVQDATTTWFATERAVEYAFALAAQRRRKVSLCHKTNVLVEAGRLWLDVMEAVSARYPDVEWDYVHVDALCMHLPTDPSRFDVVVTDNLFGDIVTDLGAVVQGGLGMAASGNLTLDGSAPSMFEPVHGSAPDIAGKGVANPVGAVLSLALCLAHLGEGEAATAVERAAVHVIGQLPALANPAMGKSTAQVGDAVLEALESGAGADLPEGLMRQMAALRA</sequence>
<dbReference type="Gene3D" id="3.40.718.10">
    <property type="entry name" value="Isopropylmalate Dehydrogenase"/>
    <property type="match status" value="1"/>
</dbReference>
<dbReference type="SMART" id="SM01329">
    <property type="entry name" value="Iso_dh"/>
    <property type="match status" value="1"/>
</dbReference>
<evidence type="ECO:0000256" key="4">
    <source>
        <dbReference type="ARBA" id="ARBA00023002"/>
    </source>
</evidence>
<keyword evidence="3" id="KW-0479">Metal-binding</keyword>
<evidence type="ECO:0000256" key="2">
    <source>
        <dbReference type="ARBA" id="ARBA00001946"/>
    </source>
</evidence>
<keyword evidence="9" id="KW-1185">Reference proteome</keyword>
<dbReference type="Proteomes" id="UP000234206">
    <property type="component" value="Unassembled WGS sequence"/>
</dbReference>
<dbReference type="PANTHER" id="PTHR43275">
    <property type="entry name" value="D-MALATE DEHYDROGENASE [DECARBOXYLATING]"/>
    <property type="match status" value="1"/>
</dbReference>
<dbReference type="NCBIfam" id="NF002898">
    <property type="entry name" value="PRK03437.1"/>
    <property type="match status" value="1"/>
</dbReference>
<accession>A0A2I1PBF9</accession>
<dbReference type="PROSITE" id="PS00470">
    <property type="entry name" value="IDH_IMDH"/>
    <property type="match status" value="1"/>
</dbReference>
<dbReference type="InterPro" id="IPR050501">
    <property type="entry name" value="ICDH/IPMDH"/>
</dbReference>
<dbReference type="PANTHER" id="PTHR43275:SF1">
    <property type="entry name" value="D-MALATE DEHYDROGENASE [DECARBOXYLATING]"/>
    <property type="match status" value="1"/>
</dbReference>
<feature type="domain" description="Isopropylmalate dehydrogenase-like" evidence="7">
    <location>
        <begin position="5"/>
        <end position="346"/>
    </location>
</feature>
<comment type="caution">
    <text evidence="8">The sequence shown here is derived from an EMBL/GenBank/DDBJ whole genome shotgun (WGS) entry which is preliminary data.</text>
</comment>
<dbReference type="InterPro" id="IPR019818">
    <property type="entry name" value="IsoCit/isopropylmalate_DH_CS"/>
</dbReference>
<evidence type="ECO:0000256" key="5">
    <source>
        <dbReference type="ARBA" id="ARBA00023027"/>
    </source>
</evidence>
<dbReference type="RefSeq" id="WP_101849400.1">
    <property type="nucleotide sequence ID" value="NZ_PKIZ01000007.1"/>
</dbReference>
<dbReference type="SUPFAM" id="SSF53659">
    <property type="entry name" value="Isocitrate/Isopropylmalate dehydrogenase-like"/>
    <property type="match status" value="1"/>
</dbReference>
<evidence type="ECO:0000256" key="6">
    <source>
        <dbReference type="ARBA" id="ARBA00023211"/>
    </source>
</evidence>
<comment type="cofactor">
    <cofactor evidence="1">
        <name>Mn(2+)</name>
        <dbReference type="ChEBI" id="CHEBI:29035"/>
    </cofactor>
</comment>
<comment type="cofactor">
    <cofactor evidence="2">
        <name>Mg(2+)</name>
        <dbReference type="ChEBI" id="CHEBI:18420"/>
    </cofactor>
</comment>
<keyword evidence="4" id="KW-0560">Oxidoreductase</keyword>
<evidence type="ECO:0000256" key="3">
    <source>
        <dbReference type="ARBA" id="ARBA00022723"/>
    </source>
</evidence>
<reference evidence="8 9" key="1">
    <citation type="submission" date="2017-12" db="EMBL/GenBank/DDBJ databases">
        <title>Phylogenetic diversity of female urinary microbiome.</title>
        <authorList>
            <person name="Thomas-White K."/>
            <person name="Wolfe A.J."/>
        </authorList>
    </citation>
    <scope>NUCLEOTIDE SEQUENCE [LARGE SCALE GENOMIC DNA]</scope>
    <source>
        <strain evidence="8 9">UMB1298</strain>
    </source>
</reference>
<dbReference type="EMBL" id="PKIZ01000007">
    <property type="protein sequence ID" value="PKZ41957.1"/>
    <property type="molecule type" value="Genomic_DNA"/>
</dbReference>
<evidence type="ECO:0000256" key="1">
    <source>
        <dbReference type="ARBA" id="ARBA00001936"/>
    </source>
</evidence>
<evidence type="ECO:0000313" key="9">
    <source>
        <dbReference type="Proteomes" id="UP000234206"/>
    </source>
</evidence>
<evidence type="ECO:0000259" key="7">
    <source>
        <dbReference type="SMART" id="SM01329"/>
    </source>
</evidence>
<dbReference type="GO" id="GO:0000287">
    <property type="term" value="F:magnesium ion binding"/>
    <property type="evidence" value="ECO:0007669"/>
    <property type="project" value="InterPro"/>
</dbReference>
<dbReference type="InterPro" id="IPR024084">
    <property type="entry name" value="IsoPropMal-DH-like_dom"/>
</dbReference>
<gene>
    <name evidence="8" type="ORF">CYJ76_04680</name>
</gene>
<dbReference type="AlphaFoldDB" id="A0A2I1PBF9"/>
<evidence type="ECO:0000313" key="8">
    <source>
        <dbReference type="EMBL" id="PKZ41957.1"/>
    </source>
</evidence>
<organism evidence="8 9">
    <name type="scientific">Kytococcus schroeteri</name>
    <dbReference type="NCBI Taxonomy" id="138300"/>
    <lineage>
        <taxon>Bacteria</taxon>
        <taxon>Bacillati</taxon>
        <taxon>Actinomycetota</taxon>
        <taxon>Actinomycetes</taxon>
        <taxon>Micrococcales</taxon>
        <taxon>Kytococcaceae</taxon>
        <taxon>Kytococcus</taxon>
    </lineage>
</organism>
<dbReference type="GO" id="GO:0016616">
    <property type="term" value="F:oxidoreductase activity, acting on the CH-OH group of donors, NAD or NADP as acceptor"/>
    <property type="evidence" value="ECO:0007669"/>
    <property type="project" value="InterPro"/>
</dbReference>
<dbReference type="OrthoDB" id="5289857at2"/>
<name>A0A2I1PBF9_9MICO</name>